<organism evidence="2 3">
    <name type="scientific">Plectus sambesii</name>
    <dbReference type="NCBI Taxonomy" id="2011161"/>
    <lineage>
        <taxon>Eukaryota</taxon>
        <taxon>Metazoa</taxon>
        <taxon>Ecdysozoa</taxon>
        <taxon>Nematoda</taxon>
        <taxon>Chromadorea</taxon>
        <taxon>Plectida</taxon>
        <taxon>Plectina</taxon>
        <taxon>Plectoidea</taxon>
        <taxon>Plectidae</taxon>
        <taxon>Plectus</taxon>
    </lineage>
</organism>
<feature type="region of interest" description="Disordered" evidence="1">
    <location>
        <begin position="1"/>
        <end position="23"/>
    </location>
</feature>
<evidence type="ECO:0000313" key="3">
    <source>
        <dbReference type="WBParaSite" id="PSAMB.scaffold1185size34803.g11498.t1"/>
    </source>
</evidence>
<proteinExistence type="predicted"/>
<keyword evidence="2" id="KW-1185">Reference proteome</keyword>
<evidence type="ECO:0000256" key="1">
    <source>
        <dbReference type="SAM" id="MobiDB-lite"/>
    </source>
</evidence>
<dbReference type="Proteomes" id="UP000887566">
    <property type="component" value="Unplaced"/>
</dbReference>
<dbReference type="WBParaSite" id="PSAMB.scaffold1185size34803.g11498.t1">
    <property type="protein sequence ID" value="PSAMB.scaffold1185size34803.g11498.t1"/>
    <property type="gene ID" value="PSAMB.scaffold1185size34803.g11498"/>
</dbReference>
<reference evidence="3" key="1">
    <citation type="submission" date="2022-11" db="UniProtKB">
        <authorList>
            <consortium name="WormBaseParasite"/>
        </authorList>
    </citation>
    <scope>IDENTIFICATION</scope>
</reference>
<sequence length="71" mass="7904">MTSWAPDATQPVGRPQRRYDAVGRRPTEGNEWFLAAISPSWNTMESRFICSSVATVAHLPSSSLAGREVRR</sequence>
<name>A0A914UR35_9BILA</name>
<evidence type="ECO:0000313" key="2">
    <source>
        <dbReference type="Proteomes" id="UP000887566"/>
    </source>
</evidence>
<protein>
    <submittedName>
        <fullName evidence="3">Uncharacterized protein</fullName>
    </submittedName>
</protein>
<accession>A0A914UR35</accession>
<dbReference type="AlphaFoldDB" id="A0A914UR35"/>